<accession>A0A0M3I1B3</accession>
<reference evidence="2" key="1">
    <citation type="submission" date="2017-02" db="UniProtKB">
        <authorList>
            <consortium name="WormBaseParasite"/>
        </authorList>
    </citation>
    <scope>IDENTIFICATION</scope>
</reference>
<keyword evidence="1" id="KW-1185">Reference proteome</keyword>
<dbReference type="Proteomes" id="UP000036681">
    <property type="component" value="Unplaced"/>
</dbReference>
<proteinExistence type="predicted"/>
<dbReference type="WBParaSite" id="ALUE_0001004601-mRNA-1">
    <property type="protein sequence ID" value="ALUE_0001004601-mRNA-1"/>
    <property type="gene ID" value="ALUE_0001004601"/>
</dbReference>
<sequence length="84" mass="9507">MRNAERQCGAHVSLEKQQLFVKGDIVIIWTQSESKTETADAEWKCVLMNEEARDCSPLLLGQSMSATRPTSKANPYSDEWKGKF</sequence>
<protein>
    <submittedName>
        <fullName evidence="2">Uncharacterized protein</fullName>
    </submittedName>
</protein>
<name>A0A0M3I1B3_ASCLU</name>
<evidence type="ECO:0000313" key="2">
    <source>
        <dbReference type="WBParaSite" id="ALUE_0001004601-mRNA-1"/>
    </source>
</evidence>
<evidence type="ECO:0000313" key="1">
    <source>
        <dbReference type="Proteomes" id="UP000036681"/>
    </source>
</evidence>
<organism evidence="1 2">
    <name type="scientific">Ascaris lumbricoides</name>
    <name type="common">Giant roundworm</name>
    <dbReference type="NCBI Taxonomy" id="6252"/>
    <lineage>
        <taxon>Eukaryota</taxon>
        <taxon>Metazoa</taxon>
        <taxon>Ecdysozoa</taxon>
        <taxon>Nematoda</taxon>
        <taxon>Chromadorea</taxon>
        <taxon>Rhabditida</taxon>
        <taxon>Spirurina</taxon>
        <taxon>Ascaridomorpha</taxon>
        <taxon>Ascaridoidea</taxon>
        <taxon>Ascarididae</taxon>
        <taxon>Ascaris</taxon>
    </lineage>
</organism>
<dbReference type="AlphaFoldDB" id="A0A0M3I1B3"/>